<keyword evidence="5" id="KW-0732">Signal</keyword>
<dbReference type="Proteomes" id="UP000077245">
    <property type="component" value="Unassembled WGS sequence"/>
</dbReference>
<dbReference type="STRING" id="49547.MBCUR_16660"/>
<dbReference type="NCBIfam" id="TIGR01376">
    <property type="entry name" value="POMP_repeat"/>
    <property type="match status" value="2"/>
</dbReference>
<evidence type="ECO:0000313" key="10">
    <source>
        <dbReference type="Proteomes" id="UP000077245"/>
    </source>
</evidence>
<comment type="caution">
    <text evidence="9">The sequence shown here is derived from an EMBL/GenBank/DDBJ whole genome shotgun (WGS) entry which is preliminary data.</text>
</comment>
<dbReference type="SMART" id="SM00460">
    <property type="entry name" value="TGc"/>
    <property type="match status" value="1"/>
</dbReference>
<dbReference type="AlphaFoldDB" id="A0A165ZJP3"/>
<dbReference type="EMBL" id="LWMV01000202">
    <property type="protein sequence ID" value="KZX10816.1"/>
    <property type="molecule type" value="Genomic_DNA"/>
</dbReference>
<dbReference type="Gene3D" id="3.10.620.30">
    <property type="match status" value="1"/>
</dbReference>
<evidence type="ECO:0000256" key="2">
    <source>
        <dbReference type="ARBA" id="ARBA00004442"/>
    </source>
</evidence>
<evidence type="ECO:0000313" key="9">
    <source>
        <dbReference type="EMBL" id="KZX10816.1"/>
    </source>
</evidence>
<evidence type="ECO:0000256" key="5">
    <source>
        <dbReference type="ARBA" id="ARBA00022729"/>
    </source>
</evidence>
<dbReference type="GO" id="GO:0005576">
    <property type="term" value="C:extracellular region"/>
    <property type="evidence" value="ECO:0007669"/>
    <property type="project" value="UniProtKB-SubCell"/>
</dbReference>
<dbReference type="PANTHER" id="PTHR33490">
    <property type="entry name" value="BLR5614 PROTEIN-RELATED"/>
    <property type="match status" value="1"/>
</dbReference>
<feature type="domain" description="Transglutaminase-like" evidence="8">
    <location>
        <begin position="402"/>
        <end position="472"/>
    </location>
</feature>
<keyword evidence="7" id="KW-0998">Cell outer membrane</keyword>
<dbReference type="PATRIC" id="fig|49547.3.peg.1774"/>
<evidence type="ECO:0000256" key="3">
    <source>
        <dbReference type="ARBA" id="ARBA00004613"/>
    </source>
</evidence>
<evidence type="ECO:0000259" key="8">
    <source>
        <dbReference type="SMART" id="SM00460"/>
    </source>
</evidence>
<gene>
    <name evidence="9" type="ORF">MBCUR_16660</name>
</gene>
<keyword evidence="4" id="KW-0964">Secreted</keyword>
<dbReference type="Gene3D" id="2.60.40.10">
    <property type="entry name" value="Immunoglobulins"/>
    <property type="match status" value="1"/>
</dbReference>
<evidence type="ECO:0000256" key="6">
    <source>
        <dbReference type="ARBA" id="ARBA00023136"/>
    </source>
</evidence>
<name>A0A165ZJP3_9EURY</name>
<protein>
    <submittedName>
        <fullName evidence="9">Transglutaminase-like superfamily protein</fullName>
    </submittedName>
</protein>
<proteinExistence type="predicted"/>
<accession>A0A165ZJP3</accession>
<evidence type="ECO:0000256" key="1">
    <source>
        <dbReference type="ARBA" id="ARBA00004196"/>
    </source>
</evidence>
<sequence length="525" mass="58505">MKISGSTFKNNKATQNGGAVDISSKLASISDNTVFESNKATNGGSIYSSKPLTLSSTTFKNNTATINGGAIYSTNTITINISIFTNNSANNGSAIYNTGKLTITTVNFSNNCAKTYNINLPLIKVQYTDYISIDSYLIVGDNVINSIYNKGNVTINGVKPYQSDRPYGQNISLKLNGMTYKATTNSSGIATFKIPTINNFLLKNYDSVINYVNTGLFSSINKSSSINITKKETISTSSNNKILSKTLQHYKNSWIKISKIGSKPEGKYRTAIKHKLTKIKTNTTFIATNSNVKNSTSTKNKKEKNKLTITKTIITASKLGNITTKKTTIKTTIIENITKYEKINIYLHLTKDCKYKDPKIIALAKKLTKNKKSNLEKANAILYWVNTNIIYKGNQPKSASKTLATKKSNCVGIAHITVALFRASGLSTRYQAKFYYDPKMYKTHSTNDGAHVGHVWAQVYLNGKWRSADLWPIETKSNWDYIKLSKNYAIGYISAWESNTFWEWRCNGKTGKNHKFSYLHLKTRG</sequence>
<dbReference type="InterPro" id="IPR002931">
    <property type="entry name" value="Transglutaminase-like"/>
</dbReference>
<reference evidence="9 10" key="1">
    <citation type="submission" date="2016-04" db="EMBL/GenBank/DDBJ databases">
        <title>Genome sequence of Methanobrevibacter curvatus DSM 11111.</title>
        <authorList>
            <person name="Poehlein A."/>
            <person name="Seedorf H."/>
            <person name="Daniel R."/>
        </authorList>
    </citation>
    <scope>NUCLEOTIDE SEQUENCE [LARGE SCALE GENOMIC DNA]</scope>
    <source>
        <strain evidence="9 10">DSM 11111</strain>
    </source>
</reference>
<evidence type="ECO:0000256" key="7">
    <source>
        <dbReference type="ARBA" id="ARBA00023237"/>
    </source>
</evidence>
<keyword evidence="10" id="KW-1185">Reference proteome</keyword>
<keyword evidence="6" id="KW-0472">Membrane</keyword>
<organism evidence="9 10">
    <name type="scientific">Methanobrevibacter curvatus</name>
    <dbReference type="NCBI Taxonomy" id="49547"/>
    <lineage>
        <taxon>Archaea</taxon>
        <taxon>Methanobacteriati</taxon>
        <taxon>Methanobacteriota</taxon>
        <taxon>Methanomada group</taxon>
        <taxon>Methanobacteria</taxon>
        <taxon>Methanobacteriales</taxon>
        <taxon>Methanobacteriaceae</taxon>
        <taxon>Methanobrevibacter</taxon>
    </lineage>
</organism>
<dbReference type="SUPFAM" id="SSF54001">
    <property type="entry name" value="Cysteine proteinases"/>
    <property type="match status" value="1"/>
</dbReference>
<comment type="subcellular location">
    <subcellularLocation>
        <location evidence="1">Cell envelope</location>
    </subcellularLocation>
    <subcellularLocation>
        <location evidence="2">Cell outer membrane</location>
    </subcellularLocation>
    <subcellularLocation>
        <location evidence="3">Secreted</location>
    </subcellularLocation>
</comment>
<dbReference type="InterPro" id="IPR038765">
    <property type="entry name" value="Papain-like_cys_pep_sf"/>
</dbReference>
<dbReference type="InterPro" id="IPR003368">
    <property type="entry name" value="POMP_repeat"/>
</dbReference>
<dbReference type="Pfam" id="PF01841">
    <property type="entry name" value="Transglut_core"/>
    <property type="match status" value="1"/>
</dbReference>
<dbReference type="InterPro" id="IPR013783">
    <property type="entry name" value="Ig-like_fold"/>
</dbReference>
<evidence type="ECO:0000256" key="4">
    <source>
        <dbReference type="ARBA" id="ARBA00022525"/>
    </source>
</evidence>
<dbReference type="Pfam" id="PF02415">
    <property type="entry name" value="Chlam_PMP"/>
    <property type="match status" value="2"/>
</dbReference>